<feature type="chain" id="PRO_5027589709" evidence="1">
    <location>
        <begin position="18"/>
        <end position="344"/>
    </location>
</feature>
<keyword evidence="1" id="KW-0732">Signal</keyword>
<reference evidence="2" key="1">
    <citation type="submission" date="2020-01" db="EMBL/GenBank/DDBJ databases">
        <authorList>
            <person name="Meier V. D."/>
            <person name="Meier V D."/>
        </authorList>
    </citation>
    <scope>NUCLEOTIDE SEQUENCE</scope>
    <source>
        <strain evidence="2">HLG_WM_MAG_02</strain>
    </source>
</reference>
<protein>
    <submittedName>
        <fullName evidence="2">Uncharacterized protein</fullName>
    </submittedName>
</protein>
<name>A0A6S6T644_9BACT</name>
<dbReference type="EMBL" id="CACVAZ010000086">
    <property type="protein sequence ID" value="CAA6813725.1"/>
    <property type="molecule type" value="Genomic_DNA"/>
</dbReference>
<gene>
    <name evidence="2" type="ORF">HELGO_WM40989</name>
</gene>
<sequence>MIKKIPLFLLLPIISMAQNNFMQSQYSSLKQGSTQDEVISLFGKAEHKKSFLEGDLDIEAGITANGLLKESSTINFFTQMNDYDFLIHQLSANYYVNNQIMLSLGRENMKLNLLNGSFDGALVATSFEDFFVKAFYFKHYAYLVPTLYQHQSLNGLMGLSVNYQKAWFDSEFSYFNENSEHRSNIYLGLLNKPYKAGIEHMQYLSSTNTNERAYKLHMGMKHKGFYAETGFIHVYDGGLQRIYDFGGSEFNAFGLTSFLNNQNAQNGYVDLIYNHKPLYTKLHLGQTDFDFGASSYLGKEAGLTVGYRYKDLHATVQAMTQKSDQVGFFGDRTSWVHTNLEYRF</sequence>
<accession>A0A6S6T644</accession>
<organism evidence="2">
    <name type="scientific">uncultured Sulfurovum sp</name>
    <dbReference type="NCBI Taxonomy" id="269237"/>
    <lineage>
        <taxon>Bacteria</taxon>
        <taxon>Pseudomonadati</taxon>
        <taxon>Campylobacterota</taxon>
        <taxon>Epsilonproteobacteria</taxon>
        <taxon>Campylobacterales</taxon>
        <taxon>Sulfurovaceae</taxon>
        <taxon>Sulfurovum</taxon>
        <taxon>environmental samples</taxon>
    </lineage>
</organism>
<dbReference type="AlphaFoldDB" id="A0A6S6T644"/>
<proteinExistence type="predicted"/>
<feature type="signal peptide" evidence="1">
    <location>
        <begin position="1"/>
        <end position="17"/>
    </location>
</feature>
<evidence type="ECO:0000313" key="2">
    <source>
        <dbReference type="EMBL" id="CAA6813725.1"/>
    </source>
</evidence>
<evidence type="ECO:0000256" key="1">
    <source>
        <dbReference type="SAM" id="SignalP"/>
    </source>
</evidence>